<keyword evidence="1" id="KW-1133">Transmembrane helix</keyword>
<proteinExistence type="predicted"/>
<keyword evidence="3" id="KW-1185">Reference proteome</keyword>
<dbReference type="EMBL" id="QGDH01000104">
    <property type="protein sequence ID" value="RAR07173.1"/>
    <property type="molecule type" value="Genomic_DNA"/>
</dbReference>
<name>A0A364MYB7_STELY</name>
<evidence type="ECO:0000256" key="1">
    <source>
        <dbReference type="SAM" id="Phobius"/>
    </source>
</evidence>
<dbReference type="CDD" id="cd22997">
    <property type="entry name" value="GT_LH"/>
    <property type="match status" value="1"/>
</dbReference>
<evidence type="ECO:0000313" key="3">
    <source>
        <dbReference type="Proteomes" id="UP000249619"/>
    </source>
</evidence>
<reference evidence="3" key="1">
    <citation type="submission" date="2018-05" db="EMBL/GenBank/DDBJ databases">
        <title>Draft genome sequence of Stemphylium lycopersici strain CIDEFI 213.</title>
        <authorList>
            <person name="Medina R."/>
            <person name="Franco M.E.E."/>
            <person name="Lucentini C.G."/>
            <person name="Saparrat M.C.N."/>
            <person name="Balatti P.A."/>
        </authorList>
    </citation>
    <scope>NUCLEOTIDE SEQUENCE [LARGE SCALE GENOMIC DNA]</scope>
    <source>
        <strain evidence="3">CIDEFI 213</strain>
    </source>
</reference>
<evidence type="ECO:0000313" key="2">
    <source>
        <dbReference type="EMBL" id="RAR07173.1"/>
    </source>
</evidence>
<dbReference type="PANTHER" id="PTHR36587:SF2">
    <property type="entry name" value="EXPRESSION SITE-ASSOCIATED GENE 3 (ESAG3)-LIKE PROTEIN"/>
    <property type="match status" value="1"/>
</dbReference>
<keyword evidence="1" id="KW-0812">Transmembrane</keyword>
<accession>A0A364MYB7</accession>
<feature type="transmembrane region" description="Helical" evidence="1">
    <location>
        <begin position="28"/>
        <end position="45"/>
    </location>
</feature>
<dbReference type="PANTHER" id="PTHR36587">
    <property type="entry name" value="EXPRESSION SITE-ASSOCIATED GENE 3 (ESAG3)-LIKE PROTEIN"/>
    <property type="match status" value="1"/>
</dbReference>
<dbReference type="OrthoDB" id="422736at2759"/>
<sequence>MRGYKQVSTEYLDGAVGLLPWLNRRRKGVIGAAFALLTLILLAHSNRDAIVHTSSPYINGGGGKVRPGTTTLPSANLHLLIPADHSDVNLCKTMLSAAVAGFPTPTLINWGATFDNKELVAGGSHIAKISGVLEYLHTLGPERDDDLVLLVDGYDIWFQLRPSTLIARFHAINKAANARIEKEMGSKAFRQNRIEQNIVFSAQKRCWPWKPEDPPCYAVPQSSLPEDIYGPQTDTDIGFDKNPYVKFRQRYLNSGDAMGRVGAMKALFTRAMAKAEKDPNFGSDQKIFSEIFGDQEFQREVMRLRSRSYLQRVKDFASGRTSIVDDDGKRKLREHKAGRQDEFGVGLDYASLLGHPTVFAEEDAAWLQHADSLAVARASSDANIVDPPIRVSTLAPDILSSQPPFRPAVLPQNTTRLPSDKSWPDIPLYTNLWTAVVPALIHHNAHRDGLKKLRWTWWDRTWFFEHARTLYTANAAGPVGPVAVVRDEVSGVEQAWWSPIADKGGAKTDKGEWLGWDEVCKEFEGEVFREG</sequence>
<dbReference type="STRING" id="183478.A0A364MYB7"/>
<dbReference type="Proteomes" id="UP000249619">
    <property type="component" value="Unassembled WGS sequence"/>
</dbReference>
<keyword evidence="1" id="KW-0472">Membrane</keyword>
<organism evidence="2 3">
    <name type="scientific">Stemphylium lycopersici</name>
    <name type="common">Tomato gray leaf spot disease fungus</name>
    <name type="synonym">Thyrospora lycopersici</name>
    <dbReference type="NCBI Taxonomy" id="183478"/>
    <lineage>
        <taxon>Eukaryota</taxon>
        <taxon>Fungi</taxon>
        <taxon>Dikarya</taxon>
        <taxon>Ascomycota</taxon>
        <taxon>Pezizomycotina</taxon>
        <taxon>Dothideomycetes</taxon>
        <taxon>Pleosporomycetidae</taxon>
        <taxon>Pleosporales</taxon>
        <taxon>Pleosporineae</taxon>
        <taxon>Pleosporaceae</taxon>
        <taxon>Stemphylium</taxon>
    </lineage>
</organism>
<protein>
    <submittedName>
        <fullName evidence="2">Family decarboxylase protein</fullName>
    </submittedName>
</protein>
<dbReference type="AlphaFoldDB" id="A0A364MYB7"/>
<gene>
    <name evidence="2" type="ORF">DDE83_006610</name>
</gene>
<comment type="caution">
    <text evidence="2">The sequence shown here is derived from an EMBL/GenBank/DDBJ whole genome shotgun (WGS) entry which is preliminary data.</text>
</comment>